<dbReference type="EMBL" id="FOVP01000012">
    <property type="protein sequence ID" value="SFN96297.1"/>
    <property type="molecule type" value="Genomic_DNA"/>
</dbReference>
<dbReference type="AlphaFoldDB" id="A0A1I5DB18"/>
<reference evidence="3" key="1">
    <citation type="submission" date="2016-10" db="EMBL/GenBank/DDBJ databases">
        <authorList>
            <person name="Varghese N."/>
            <person name="Submissions S."/>
        </authorList>
    </citation>
    <scope>NUCLEOTIDE SEQUENCE [LARGE SCALE GENOMIC DNA]</scope>
    <source>
        <strain evidence="3">DSM 28463</strain>
    </source>
</reference>
<dbReference type="RefSeq" id="WP_177193855.1">
    <property type="nucleotide sequence ID" value="NZ_FOVP01000012.1"/>
</dbReference>
<dbReference type="InterPro" id="IPR016195">
    <property type="entry name" value="Pol/histidinol_Pase-like"/>
</dbReference>
<dbReference type="InterPro" id="IPR054787">
    <property type="entry name" value="TrlF_ATPase"/>
</dbReference>
<evidence type="ECO:0000313" key="2">
    <source>
        <dbReference type="EMBL" id="SFN96297.1"/>
    </source>
</evidence>
<dbReference type="SUPFAM" id="SSF89550">
    <property type="entry name" value="PHP domain-like"/>
    <property type="match status" value="1"/>
</dbReference>
<dbReference type="PANTHER" id="PTHR32182:SF22">
    <property type="entry name" value="ATP-DEPENDENT ENDONUCLEASE, OLD FAMILY-RELATED"/>
    <property type="match status" value="1"/>
</dbReference>
<feature type="coiled-coil region" evidence="1">
    <location>
        <begin position="545"/>
        <end position="628"/>
    </location>
</feature>
<gene>
    <name evidence="2" type="ORF">SAMN04487859_11226</name>
</gene>
<evidence type="ECO:0000313" key="3">
    <source>
        <dbReference type="Proteomes" id="UP000198599"/>
    </source>
</evidence>
<accession>A0A1I5DB18</accession>
<protein>
    <recommendedName>
        <fullName evidence="4">Histidinol-phosphatase</fullName>
    </recommendedName>
</protein>
<dbReference type="GO" id="GO:0006302">
    <property type="term" value="P:double-strand break repair"/>
    <property type="evidence" value="ECO:0007669"/>
    <property type="project" value="TreeGrafter"/>
</dbReference>
<dbReference type="Gene3D" id="3.40.50.300">
    <property type="entry name" value="P-loop containing nucleotide triphosphate hydrolases"/>
    <property type="match status" value="2"/>
</dbReference>
<dbReference type="STRING" id="1005928.SAMN04487859_11226"/>
<dbReference type="NCBIfam" id="NF045780">
    <property type="entry name" value="TrlF_fam_ATP"/>
    <property type="match status" value="1"/>
</dbReference>
<keyword evidence="1" id="KW-0175">Coiled coil</keyword>
<dbReference type="GO" id="GO:0000731">
    <property type="term" value="P:DNA synthesis involved in DNA repair"/>
    <property type="evidence" value="ECO:0007669"/>
    <property type="project" value="TreeGrafter"/>
</dbReference>
<sequence length="881" mass="98344">MSEALQKLFEHGTKWVRADFHLHTRADKEFRYDGDADRFVASYVEALEANGTRLAVITNHNKFDLEEFKALRKRARKFGIGVLPGVELSVKDGANGVHTLVVFSEAWLADGQDYINQFLGVAFAGKVPAQYEQENGRSNDDLIETLRKLESYNRDFFIIFAHVEANSGLWKELSGGRMGELAAEPLIQKYALGFQKVRTHDKQDGVCRTKVKGWWGDHYPAEVEGSDAKEISEIGKGKKVYLKLGDVGFDAVKFALTDHAFRVAPDIPSIGHSHINAVRFEGGLLDGRRVTFSPHLNCLIGIQGSGKSSILESVRYALDIPFGEKAQDKEYKDKLLPHVLKSGGKVIVEATDRHGGRYEVRRIWGHLPDVYVDGVLRPGVSIKETIIAKPLYFGQKDLSAAGKGFGHDLVEKLMGDSLKGVRQKIEERAGELKSAIESFNSVRGDAEDKQALEDELKDVEFNLEQFDKHGIKDKLEKQLAYSEDLTYCQGIDETAAAWRKTIDDAATQAEEDFKLIEVHASDQNADFFTRYAAKVEELKGTVATAKALAATIKTKSGDLDELRQELEGVRDGLKEEFAETERELVKALDEQGVTSIQPDAYIKLTQRKQELEAEIAELAKRTGKEKTRLEAVLIAMTSLNDAWHDEFKLIAAALKIINESQGSLRVNAAFKGDRNAFTTHIDGLLRGNNLRREYYNALAEAYSDFGEIFKDLEKACAHAKGKSEDFKKLFIANLYALISYQVPNSYAVTYHGKALLSHSLGQRASAMMLFLLSQKGNDLLLIDQPEDDLDSQTVYEEVVKLLRRIKPNQQFIFATHNANFPVLGDAETITTCSASDDDIAISVGNIDDKSCQSNVISIMEGGPEAFERRKTIYQIWKARAV</sequence>
<dbReference type="PANTHER" id="PTHR32182">
    <property type="entry name" value="DNA REPLICATION AND REPAIR PROTEIN RECF"/>
    <property type="match status" value="1"/>
</dbReference>
<dbReference type="Gene3D" id="3.20.20.140">
    <property type="entry name" value="Metal-dependent hydrolases"/>
    <property type="match status" value="1"/>
</dbReference>
<evidence type="ECO:0008006" key="4">
    <source>
        <dbReference type="Google" id="ProtNLM"/>
    </source>
</evidence>
<name>A0A1I5DB18_9RHOB</name>
<keyword evidence="3" id="KW-1185">Reference proteome</keyword>
<proteinExistence type="predicted"/>
<organism evidence="2 3">
    <name type="scientific">Roseovarius lutimaris</name>
    <dbReference type="NCBI Taxonomy" id="1005928"/>
    <lineage>
        <taxon>Bacteria</taxon>
        <taxon>Pseudomonadati</taxon>
        <taxon>Pseudomonadota</taxon>
        <taxon>Alphaproteobacteria</taxon>
        <taxon>Rhodobacterales</taxon>
        <taxon>Roseobacteraceae</taxon>
        <taxon>Roseovarius</taxon>
    </lineage>
</organism>
<evidence type="ECO:0000256" key="1">
    <source>
        <dbReference type="SAM" id="Coils"/>
    </source>
</evidence>
<dbReference type="SUPFAM" id="SSF52540">
    <property type="entry name" value="P-loop containing nucleoside triphosphate hydrolases"/>
    <property type="match status" value="1"/>
</dbReference>
<dbReference type="InterPro" id="IPR027417">
    <property type="entry name" value="P-loop_NTPase"/>
</dbReference>
<dbReference type="Proteomes" id="UP000198599">
    <property type="component" value="Unassembled WGS sequence"/>
</dbReference>